<protein>
    <submittedName>
        <fullName evidence="1">Uncharacterized protein</fullName>
    </submittedName>
</protein>
<keyword evidence="2" id="KW-1185">Reference proteome</keyword>
<proteinExistence type="predicted"/>
<organism evidence="1 2">
    <name type="scientific">Pythium oligandrum</name>
    <name type="common">Mycoparasitic fungus</name>
    <dbReference type="NCBI Taxonomy" id="41045"/>
    <lineage>
        <taxon>Eukaryota</taxon>
        <taxon>Sar</taxon>
        <taxon>Stramenopiles</taxon>
        <taxon>Oomycota</taxon>
        <taxon>Peronosporomycetes</taxon>
        <taxon>Pythiales</taxon>
        <taxon>Pythiaceae</taxon>
        <taxon>Pythium</taxon>
    </lineage>
</organism>
<reference evidence="1" key="1">
    <citation type="submission" date="2019-03" db="EMBL/GenBank/DDBJ databases">
        <title>Long read genome sequence of the mycoparasitic Pythium oligandrum ATCC 38472 isolated from sugarbeet rhizosphere.</title>
        <authorList>
            <person name="Gaulin E."/>
        </authorList>
    </citation>
    <scope>NUCLEOTIDE SEQUENCE</scope>
    <source>
        <strain evidence="1">ATCC 38472_TT</strain>
    </source>
</reference>
<evidence type="ECO:0000313" key="2">
    <source>
        <dbReference type="Proteomes" id="UP000794436"/>
    </source>
</evidence>
<gene>
    <name evidence="1" type="ORF">Poli38472_014367</name>
</gene>
<name>A0A8K1FEA7_PYTOL</name>
<comment type="caution">
    <text evidence="1">The sequence shown here is derived from an EMBL/GenBank/DDBJ whole genome shotgun (WGS) entry which is preliminary data.</text>
</comment>
<dbReference type="EMBL" id="SPLM01000114">
    <property type="protein sequence ID" value="TMW57764.1"/>
    <property type="molecule type" value="Genomic_DNA"/>
</dbReference>
<dbReference type="Proteomes" id="UP000794436">
    <property type="component" value="Unassembled WGS sequence"/>
</dbReference>
<sequence>MAPRRTLSYATAFQWMCVKRLQELFDRLLIPHVASPMLFGETTVFGRYTEGVELPGQVDCLPEEVCHWRHPLSWPRLMEWMNEEVEKRECKSVIVKPRVEWALPDVLMMNRMPISDDEVDTDSVEPSAKRQKMEMATLTIGLLARKAVDKAEMMERCRHFHELFVSLDAKTRREFGRMTNVLTVCATAYSDDLPSFRSSDDGFVSMDVPPECGNVSEVLLLNLTKEKKRAEFFGWEKDEILMDAVETIVTNL</sequence>
<dbReference type="OrthoDB" id="129807at2759"/>
<accession>A0A8K1FEA7</accession>
<dbReference type="AlphaFoldDB" id="A0A8K1FEA7"/>
<evidence type="ECO:0000313" key="1">
    <source>
        <dbReference type="EMBL" id="TMW57764.1"/>
    </source>
</evidence>